<name>A0A9J7NCV7_BRAFL</name>
<evidence type="ECO:0000256" key="9">
    <source>
        <dbReference type="SAM" id="Coils"/>
    </source>
</evidence>
<dbReference type="Pfam" id="PF01436">
    <property type="entry name" value="NHL"/>
    <property type="match status" value="1"/>
</dbReference>
<dbReference type="SUPFAM" id="SSF57850">
    <property type="entry name" value="RING/U-box"/>
    <property type="match status" value="1"/>
</dbReference>
<dbReference type="PROSITE" id="PS00518">
    <property type="entry name" value="ZF_RING_1"/>
    <property type="match status" value="1"/>
</dbReference>
<proteinExistence type="predicted"/>
<dbReference type="InterPro" id="IPR011042">
    <property type="entry name" value="6-blade_b-propeller_TolB-like"/>
</dbReference>
<evidence type="ECO:0000259" key="10">
    <source>
        <dbReference type="PROSITE" id="PS50089"/>
    </source>
</evidence>
<keyword evidence="9" id="KW-0175">Coiled coil</keyword>
<keyword evidence="5 7" id="KW-0863">Zinc-finger</keyword>
<gene>
    <name evidence="12" type="primary">LOC118431274</name>
</gene>
<evidence type="ECO:0000256" key="5">
    <source>
        <dbReference type="ARBA" id="ARBA00022771"/>
    </source>
</evidence>
<feature type="repeat" description="NHL" evidence="8">
    <location>
        <begin position="250"/>
        <end position="285"/>
    </location>
</feature>
<dbReference type="GO" id="GO:0043161">
    <property type="term" value="P:proteasome-mediated ubiquitin-dependent protein catabolic process"/>
    <property type="evidence" value="ECO:0000318"/>
    <property type="project" value="GO_Central"/>
</dbReference>
<dbReference type="Gene3D" id="3.30.40.10">
    <property type="entry name" value="Zinc/RING finger domain, C3HC4 (zinc finger)"/>
    <property type="match status" value="1"/>
</dbReference>
<evidence type="ECO:0000256" key="4">
    <source>
        <dbReference type="ARBA" id="ARBA00022737"/>
    </source>
</evidence>
<dbReference type="InterPro" id="IPR017907">
    <property type="entry name" value="Znf_RING_CS"/>
</dbReference>
<dbReference type="OrthoDB" id="6064205at2759"/>
<dbReference type="InterPro" id="IPR050952">
    <property type="entry name" value="TRIM-NHL_E3_ligases"/>
</dbReference>
<organism evidence="11 12">
    <name type="scientific">Branchiostoma floridae</name>
    <name type="common">Florida lancelet</name>
    <name type="synonym">Amphioxus</name>
    <dbReference type="NCBI Taxonomy" id="7739"/>
    <lineage>
        <taxon>Eukaryota</taxon>
        <taxon>Metazoa</taxon>
        <taxon>Chordata</taxon>
        <taxon>Cephalochordata</taxon>
        <taxon>Leptocardii</taxon>
        <taxon>Amphioxiformes</taxon>
        <taxon>Branchiostomatidae</taxon>
        <taxon>Branchiostoma</taxon>
    </lineage>
</organism>
<dbReference type="PROSITE" id="PS51125">
    <property type="entry name" value="NHL"/>
    <property type="match status" value="3"/>
</dbReference>
<dbReference type="EC" id="2.3.2.27" evidence="2"/>
<keyword evidence="6" id="KW-0862">Zinc</keyword>
<dbReference type="CDD" id="cd05819">
    <property type="entry name" value="NHL"/>
    <property type="match status" value="1"/>
</dbReference>
<dbReference type="AlphaFoldDB" id="A0A9J7NCV7"/>
<evidence type="ECO:0000256" key="2">
    <source>
        <dbReference type="ARBA" id="ARBA00012483"/>
    </source>
</evidence>
<dbReference type="GO" id="GO:0008270">
    <property type="term" value="F:zinc ion binding"/>
    <property type="evidence" value="ECO:0007669"/>
    <property type="project" value="UniProtKB-KW"/>
</dbReference>
<dbReference type="PANTHER" id="PTHR24104:SF50">
    <property type="entry name" value="SMP-30_GLUCONOLACTONASE_LRE-LIKE REGION DOMAIN-CONTAINING PROTEIN"/>
    <property type="match status" value="1"/>
</dbReference>
<dbReference type="RefSeq" id="XP_035698281.1">
    <property type="nucleotide sequence ID" value="XM_035842388.1"/>
</dbReference>
<keyword evidence="11" id="KW-1185">Reference proteome</keyword>
<dbReference type="Proteomes" id="UP000001554">
    <property type="component" value="Chromosome 15"/>
</dbReference>
<protein>
    <recommendedName>
        <fullName evidence="2">RING-type E3 ubiquitin transferase</fullName>
        <ecNumber evidence="2">2.3.2.27</ecNumber>
    </recommendedName>
</protein>
<feature type="coiled-coil region" evidence="9">
    <location>
        <begin position="106"/>
        <end position="167"/>
    </location>
</feature>
<evidence type="ECO:0000256" key="3">
    <source>
        <dbReference type="ARBA" id="ARBA00022723"/>
    </source>
</evidence>
<evidence type="ECO:0000256" key="8">
    <source>
        <dbReference type="PROSITE-ProRule" id="PRU00504"/>
    </source>
</evidence>
<evidence type="ECO:0000313" key="11">
    <source>
        <dbReference type="Proteomes" id="UP000001554"/>
    </source>
</evidence>
<reference evidence="11" key="1">
    <citation type="journal article" date="2020" name="Nat. Ecol. Evol.">
        <title>Deeply conserved synteny resolves early events in vertebrate evolution.</title>
        <authorList>
            <person name="Simakov O."/>
            <person name="Marletaz F."/>
            <person name="Yue J.X."/>
            <person name="O'Connell B."/>
            <person name="Jenkins J."/>
            <person name="Brandt A."/>
            <person name="Calef R."/>
            <person name="Tung C.H."/>
            <person name="Huang T.K."/>
            <person name="Schmutz J."/>
            <person name="Satoh N."/>
            <person name="Yu J.K."/>
            <person name="Putnam N.H."/>
            <person name="Green R.E."/>
            <person name="Rokhsar D.S."/>
        </authorList>
    </citation>
    <scope>NUCLEOTIDE SEQUENCE [LARGE SCALE GENOMIC DNA]</scope>
    <source>
        <strain evidence="11">S238N-H82</strain>
    </source>
</reference>
<feature type="repeat" description="NHL" evidence="8">
    <location>
        <begin position="473"/>
        <end position="514"/>
    </location>
</feature>
<evidence type="ECO:0000313" key="12">
    <source>
        <dbReference type="RefSeq" id="XP_035698281.1"/>
    </source>
</evidence>
<dbReference type="OMA" id="GRKCETL"/>
<dbReference type="Pfam" id="PF13445">
    <property type="entry name" value="zf-RING_UBOX"/>
    <property type="match status" value="1"/>
</dbReference>
<dbReference type="InterPro" id="IPR013083">
    <property type="entry name" value="Znf_RING/FYVE/PHD"/>
</dbReference>
<reference evidence="12" key="2">
    <citation type="submission" date="2025-08" db="UniProtKB">
        <authorList>
            <consortium name="RefSeq"/>
        </authorList>
    </citation>
    <scope>IDENTIFICATION</scope>
    <source>
        <strain evidence="12">S238N-H82</strain>
        <tissue evidence="12">Testes</tissue>
    </source>
</reference>
<keyword evidence="3" id="KW-0479">Metal-binding</keyword>
<dbReference type="GeneID" id="118431274"/>
<dbReference type="InterPro" id="IPR027370">
    <property type="entry name" value="Znf-RING_euk"/>
</dbReference>
<comment type="catalytic activity">
    <reaction evidence="1">
        <text>S-ubiquitinyl-[E2 ubiquitin-conjugating enzyme]-L-cysteine + [acceptor protein]-L-lysine = [E2 ubiquitin-conjugating enzyme]-L-cysteine + N(6)-ubiquitinyl-[acceptor protein]-L-lysine.</text>
        <dbReference type="EC" id="2.3.2.27"/>
    </reaction>
</comment>
<evidence type="ECO:0000256" key="7">
    <source>
        <dbReference type="PROSITE-ProRule" id="PRU00175"/>
    </source>
</evidence>
<feature type="repeat" description="NHL" evidence="8">
    <location>
        <begin position="383"/>
        <end position="426"/>
    </location>
</feature>
<dbReference type="KEGG" id="bfo:118431274"/>
<keyword evidence="4" id="KW-0677">Repeat</keyword>
<sequence>MAAASTISDTRNPEELTCSICLELFTRPKVLPCIHTFCQDCLQHHADGKDAFQCPICRLVVPCPQGVTVLPDNFKAGRKCETLKQKALITEGRDIMESNISFVRGLREEEIRLNEQKQQRDNSIIQAYNQMVQKLAERRDHLLSESQQNHRENLERIQQERDRVLADVNGLSTACDRAEQEMEQENAGKNPFFAAVVEMFRLRAAQTPVQTQPAVFQPTDTNVPVLGHVTVPPLPSTAKQAAGTLDRGASGAGQFKDPSGVAVSEEGEIFVADYRNQRMKVFSLQGTYVRQLLLFGPGGQKMYPHDVAMDGEGNLWVVGNTESAEFAVQYTKQGRVLRKFDLQKTGWYRGVAVDTRKTHILITKTKEGLFNKHGEVQVFKPDGRLVQTIGRKQGMKNPWYIAVNREARKILVSDWGNNCVFVYNKDGQFLFQFGCWNSGEGKLYHPCGICTDRVGNIIVANGKGGALELFDKTGRFLKHITTDIQAPQAIAMGPQGQLVVADWARGTVVIFRANYNYQ</sequence>
<dbReference type="Gene3D" id="2.120.10.30">
    <property type="entry name" value="TolB, C-terminal domain"/>
    <property type="match status" value="1"/>
</dbReference>
<dbReference type="GO" id="GO:0000209">
    <property type="term" value="P:protein polyubiquitination"/>
    <property type="evidence" value="ECO:0000318"/>
    <property type="project" value="GO_Central"/>
</dbReference>
<dbReference type="SMART" id="SM00184">
    <property type="entry name" value="RING"/>
    <property type="match status" value="1"/>
</dbReference>
<accession>A0A9J7NCV7</accession>
<feature type="domain" description="RING-type" evidence="10">
    <location>
        <begin position="18"/>
        <end position="58"/>
    </location>
</feature>
<evidence type="ECO:0000256" key="1">
    <source>
        <dbReference type="ARBA" id="ARBA00000900"/>
    </source>
</evidence>
<dbReference type="GO" id="GO:0061630">
    <property type="term" value="F:ubiquitin protein ligase activity"/>
    <property type="evidence" value="ECO:0000318"/>
    <property type="project" value="GO_Central"/>
</dbReference>
<dbReference type="InterPro" id="IPR001258">
    <property type="entry name" value="NHL_repeat"/>
</dbReference>
<dbReference type="PROSITE" id="PS50089">
    <property type="entry name" value="ZF_RING_2"/>
    <property type="match status" value="1"/>
</dbReference>
<dbReference type="InterPro" id="IPR001841">
    <property type="entry name" value="Znf_RING"/>
</dbReference>
<dbReference type="SUPFAM" id="SSF101898">
    <property type="entry name" value="NHL repeat"/>
    <property type="match status" value="1"/>
</dbReference>
<evidence type="ECO:0000256" key="6">
    <source>
        <dbReference type="ARBA" id="ARBA00022833"/>
    </source>
</evidence>
<dbReference type="PANTHER" id="PTHR24104">
    <property type="entry name" value="E3 UBIQUITIN-PROTEIN LIGASE NHLRC1-RELATED"/>
    <property type="match status" value="1"/>
</dbReference>